<keyword evidence="2" id="KW-1185">Reference proteome</keyword>
<reference evidence="2" key="1">
    <citation type="submission" date="2016-10" db="EMBL/GenBank/DDBJ databases">
        <authorList>
            <person name="Varghese N."/>
            <person name="Submissions S."/>
        </authorList>
    </citation>
    <scope>NUCLEOTIDE SEQUENCE [LARGE SCALE GENOMIC DNA]</scope>
    <source>
        <strain evidence="2">UNC178MFTsu3.1</strain>
    </source>
</reference>
<accession>A0A1I2E165</accession>
<dbReference type="SUPFAM" id="SSF48613">
    <property type="entry name" value="Heme oxygenase-like"/>
    <property type="match status" value="1"/>
</dbReference>
<organism evidence="1 2">
    <name type="scientific">Dyella marensis</name>
    <dbReference type="NCBI Taxonomy" id="500610"/>
    <lineage>
        <taxon>Bacteria</taxon>
        <taxon>Pseudomonadati</taxon>
        <taxon>Pseudomonadota</taxon>
        <taxon>Gammaproteobacteria</taxon>
        <taxon>Lysobacterales</taxon>
        <taxon>Rhodanobacteraceae</taxon>
        <taxon>Dyella</taxon>
    </lineage>
</organism>
<proteinExistence type="predicted"/>
<dbReference type="AlphaFoldDB" id="A0A1I2E165"/>
<evidence type="ECO:0000313" key="1">
    <source>
        <dbReference type="EMBL" id="SFE86439.1"/>
    </source>
</evidence>
<dbReference type="InterPro" id="IPR016084">
    <property type="entry name" value="Haem_Oase-like_multi-hlx"/>
</dbReference>
<sequence>MTTQFERTGALTELSSYPNWAQDIVHAAEETKRTVVDHEVWELMMNSRLHAASTRDFMVGIWPVIERFPAYMALNLLKTQYGRTAGDNLARRWLVRNIRVEQNHAEYWLDWAEAAGISRDEVLHGLPPHGTGALPDWCEQVSTKASLAAGMIATNYAVEGATGEWSQKVFESPYKEAFATETRGKGLRWLQLHAAYDDTHPWEALEIVCTLMGTAPTPAEVAYLGECVRRSYVSMQITLDRCLDVRQDPWSVSEAAA</sequence>
<protein>
    <submittedName>
        <fullName evidence="1">Pyrroloquinoline quinone (PQQ) biosynthesis protein C</fullName>
    </submittedName>
</protein>
<gene>
    <name evidence="1" type="ORF">SAMN02799615_01893</name>
</gene>
<name>A0A1I2E165_9GAMM</name>
<dbReference type="Proteomes" id="UP000199477">
    <property type="component" value="Unassembled WGS sequence"/>
</dbReference>
<dbReference type="Gene3D" id="1.20.910.10">
    <property type="entry name" value="Heme oxygenase-like"/>
    <property type="match status" value="1"/>
</dbReference>
<dbReference type="STRING" id="500610.SAMN02799615_01893"/>
<evidence type="ECO:0000313" key="2">
    <source>
        <dbReference type="Proteomes" id="UP000199477"/>
    </source>
</evidence>
<dbReference type="Pfam" id="PF14518">
    <property type="entry name" value="Haem_oxygenas_2"/>
    <property type="match status" value="1"/>
</dbReference>
<dbReference type="RefSeq" id="WP_026633190.1">
    <property type="nucleotide sequence ID" value="NZ_FONH01000004.1"/>
</dbReference>
<dbReference type="EMBL" id="FONH01000004">
    <property type="protein sequence ID" value="SFE86439.1"/>
    <property type="molecule type" value="Genomic_DNA"/>
</dbReference>